<evidence type="ECO:0000313" key="1">
    <source>
        <dbReference type="Proteomes" id="UP000887576"/>
    </source>
</evidence>
<sequence>MLLILDSSFVDIGCGTRHPGRRVDLAIFSLHCAGVSSILGGINFISYKIICLNSFCYSFFVDFIFTCFSRCYYNIWGESFNLSAFILIFWSPRSLYFNFTRFCFWYFRYSLCYLKNWFNWLCSLGTPYIHRRYRFRFSCLFYCCYYGYCCSYWGFIFLFTIGGITGVILSNSSLDIILHDTYYVVAHFHYVLRMGAVFGIFTGVSL</sequence>
<dbReference type="Proteomes" id="UP000887576">
    <property type="component" value="Unplaced"/>
</dbReference>
<proteinExistence type="predicted"/>
<evidence type="ECO:0000313" key="2">
    <source>
        <dbReference type="WBParaSite" id="JU765_v2.g14717.t1"/>
    </source>
</evidence>
<dbReference type="WBParaSite" id="JU765_v2.g14717.t1">
    <property type="protein sequence ID" value="JU765_v2.g14717.t1"/>
    <property type="gene ID" value="JU765_v2.g14717"/>
</dbReference>
<accession>A0AC34QBB2</accession>
<reference evidence="2" key="1">
    <citation type="submission" date="2022-11" db="UniProtKB">
        <authorList>
            <consortium name="WormBaseParasite"/>
        </authorList>
    </citation>
    <scope>IDENTIFICATION</scope>
</reference>
<name>A0AC34QBB2_9BILA</name>
<protein>
    <submittedName>
        <fullName evidence="2">Cytochrome c oxidase subunit 1</fullName>
    </submittedName>
</protein>
<organism evidence="1 2">
    <name type="scientific">Panagrolaimus sp. JU765</name>
    <dbReference type="NCBI Taxonomy" id="591449"/>
    <lineage>
        <taxon>Eukaryota</taxon>
        <taxon>Metazoa</taxon>
        <taxon>Ecdysozoa</taxon>
        <taxon>Nematoda</taxon>
        <taxon>Chromadorea</taxon>
        <taxon>Rhabditida</taxon>
        <taxon>Tylenchina</taxon>
        <taxon>Panagrolaimomorpha</taxon>
        <taxon>Panagrolaimoidea</taxon>
        <taxon>Panagrolaimidae</taxon>
        <taxon>Panagrolaimus</taxon>
    </lineage>
</organism>